<dbReference type="Pfam" id="PF14430">
    <property type="entry name" value="Imm1"/>
    <property type="match status" value="1"/>
</dbReference>
<evidence type="ECO:0000313" key="2">
    <source>
        <dbReference type="Proteomes" id="UP000477750"/>
    </source>
</evidence>
<dbReference type="InterPro" id="IPR025680">
    <property type="entry name" value="DddI"/>
</dbReference>
<evidence type="ECO:0008006" key="3">
    <source>
        <dbReference type="Google" id="ProtNLM"/>
    </source>
</evidence>
<comment type="caution">
    <text evidence="1">The sequence shown here is derived from an EMBL/GenBank/DDBJ whole genome shotgun (WGS) entry which is preliminary data.</text>
</comment>
<protein>
    <recommendedName>
        <fullName evidence="3">Immunity protein Imm1</fullName>
    </recommendedName>
</protein>
<name>A0A6L5GAG6_9ACTN</name>
<keyword evidence="2" id="KW-1185">Reference proteome</keyword>
<dbReference type="Proteomes" id="UP000477750">
    <property type="component" value="Unassembled WGS sequence"/>
</dbReference>
<proteinExistence type="predicted"/>
<organism evidence="1 2">
    <name type="scientific">Glycomyces albidus</name>
    <dbReference type="NCBI Taxonomy" id="2656774"/>
    <lineage>
        <taxon>Bacteria</taxon>
        <taxon>Bacillati</taxon>
        <taxon>Actinomycetota</taxon>
        <taxon>Actinomycetes</taxon>
        <taxon>Glycomycetales</taxon>
        <taxon>Glycomycetaceae</taxon>
        <taxon>Glycomyces</taxon>
    </lineage>
</organism>
<dbReference type="AlphaFoldDB" id="A0A6L5GAG6"/>
<evidence type="ECO:0000313" key="1">
    <source>
        <dbReference type="EMBL" id="MQM26677.1"/>
    </source>
</evidence>
<accession>A0A6L5GAG6</accession>
<gene>
    <name evidence="1" type="ORF">GFD30_14025</name>
</gene>
<sequence length="149" mass="16585">MPERYDDAEEADVSVRAYYKPGHSDTPVIASTAEELDRVIDDLLKQPYEFSMANLYIAERESENPVVELSIGVDPDRGVGGLQYLHGSDGRWFSKGRLSTYDEVVYCYYGNGCTYPRDSELPLDAIRAAAAQFLHTGGARPDSVTWQPA</sequence>
<dbReference type="EMBL" id="WIAO01000016">
    <property type="protein sequence ID" value="MQM26677.1"/>
    <property type="molecule type" value="Genomic_DNA"/>
</dbReference>
<reference evidence="1 2" key="1">
    <citation type="submission" date="2019-10" db="EMBL/GenBank/DDBJ databases">
        <title>Glycomyces albidus sp. nov., a novel actinomycete isolated from rhizosphere soil of wheat (Triticum aestivum L.).</title>
        <authorList>
            <person name="Qian L."/>
        </authorList>
    </citation>
    <scope>NUCLEOTIDE SEQUENCE [LARGE SCALE GENOMIC DNA]</scope>
    <source>
        <strain evidence="1 2">NEAU-7082</strain>
    </source>
</reference>